<feature type="transmembrane region" description="Helical" evidence="1">
    <location>
        <begin position="232"/>
        <end position="256"/>
    </location>
</feature>
<keyword evidence="3" id="KW-1185">Reference proteome</keyword>
<keyword evidence="1" id="KW-1133">Transmembrane helix</keyword>
<organism evidence="2">
    <name type="scientific">Oryza nivara</name>
    <name type="common">Indian wild rice</name>
    <name type="synonym">Oryza sativa f. spontanea</name>
    <dbReference type="NCBI Taxonomy" id="4536"/>
    <lineage>
        <taxon>Eukaryota</taxon>
        <taxon>Viridiplantae</taxon>
        <taxon>Streptophyta</taxon>
        <taxon>Embryophyta</taxon>
        <taxon>Tracheophyta</taxon>
        <taxon>Spermatophyta</taxon>
        <taxon>Magnoliopsida</taxon>
        <taxon>Liliopsida</taxon>
        <taxon>Poales</taxon>
        <taxon>Poaceae</taxon>
        <taxon>BOP clade</taxon>
        <taxon>Oryzoideae</taxon>
        <taxon>Oryzeae</taxon>
        <taxon>Oryzinae</taxon>
        <taxon>Oryza</taxon>
    </lineage>
</organism>
<evidence type="ECO:0000313" key="3">
    <source>
        <dbReference type="Proteomes" id="UP000006591"/>
    </source>
</evidence>
<feature type="transmembrane region" description="Helical" evidence="1">
    <location>
        <begin position="25"/>
        <end position="48"/>
    </location>
</feature>
<protein>
    <recommendedName>
        <fullName evidence="4">Late embryogenesis abundant protein LEA-2 subgroup domain-containing protein</fullName>
    </recommendedName>
</protein>
<sequence>MLRAAPIQVQPAEPGPPPRRCSACVAVFITFVILSGLLFVLVLSAALFGGQKYYVAIDTASGLDPATDLPWPVLTPEFNLTLRVTSWSVVGAACLDPAMDVAVAYRGLALARASPPPRVCARGWGRTEQVPVVASSGNGVRLPGFALHGLEADAWGGAVAFDVALTMPPKGSDNRHQLWCRAVPVGDDGGLGIPCNANSDMPAATTIQMEASPADHWSPRHRRRCGCHGVNWCRVVSTAIVLLFVGLAVGGLFYLIAVSTRDLVYSASIDAVSGLDLDHPTLDPVFNLTVRLSSQNQVTNYPNCIWPGTTVEVTYRGVQLAIGSVEQLCVGARETKEQHVVAWGAGVRLPGSALDALAADARRGAEAFDVAVKIPTVIHSGYHSYDPRHVHLGTLVSCMSRRVGDDPVAALRIPCHASSTDIAASYPNKGRTQPGGAS</sequence>
<reference evidence="2" key="1">
    <citation type="submission" date="2015-04" db="UniProtKB">
        <authorList>
            <consortium name="EnsemblPlants"/>
        </authorList>
    </citation>
    <scope>IDENTIFICATION</scope>
    <source>
        <strain evidence="2">SL10</strain>
    </source>
</reference>
<dbReference type="EnsemblPlants" id="ONIVA09G12480.2">
    <property type="protein sequence ID" value="ONIVA09G12480.2"/>
    <property type="gene ID" value="ONIVA09G12480"/>
</dbReference>
<evidence type="ECO:0000313" key="2">
    <source>
        <dbReference type="EnsemblPlants" id="ONIVA09G12480.2"/>
    </source>
</evidence>
<dbReference type="PANTHER" id="PTHR33994:SF25">
    <property type="entry name" value="OS02G0619200 PROTEIN"/>
    <property type="match status" value="1"/>
</dbReference>
<dbReference type="HOGENOM" id="CLU_029745_0_0_1"/>
<evidence type="ECO:0008006" key="4">
    <source>
        <dbReference type="Google" id="ProtNLM"/>
    </source>
</evidence>
<keyword evidence="1" id="KW-0472">Membrane</keyword>
<dbReference type="Gramene" id="ONIVA09G12480.2">
    <property type="protein sequence ID" value="ONIVA09G12480.2"/>
    <property type="gene ID" value="ONIVA09G12480"/>
</dbReference>
<accession>A0A0E0IKI3</accession>
<dbReference type="OMA" id="LRIPCHA"/>
<dbReference type="PANTHER" id="PTHR33994">
    <property type="entry name" value="OS04G0515000 PROTEIN"/>
    <property type="match status" value="1"/>
</dbReference>
<proteinExistence type="predicted"/>
<evidence type="ECO:0000256" key="1">
    <source>
        <dbReference type="SAM" id="Phobius"/>
    </source>
</evidence>
<dbReference type="Proteomes" id="UP000006591">
    <property type="component" value="Chromosome 9"/>
</dbReference>
<name>A0A0E0IKI3_ORYNI</name>
<dbReference type="AlphaFoldDB" id="A0A0E0IKI3"/>
<keyword evidence="1" id="KW-0812">Transmembrane</keyword>
<reference evidence="2" key="2">
    <citation type="submission" date="2018-04" db="EMBL/GenBank/DDBJ databases">
        <title>OnivRS2 (Oryza nivara Reference Sequence Version 2).</title>
        <authorList>
            <person name="Zhang J."/>
            <person name="Kudrna D."/>
            <person name="Lee S."/>
            <person name="Talag J."/>
            <person name="Rajasekar S."/>
            <person name="Welchert J."/>
            <person name="Hsing Y.-I."/>
            <person name="Wing R.A."/>
        </authorList>
    </citation>
    <scope>NUCLEOTIDE SEQUENCE [LARGE SCALE GENOMIC DNA]</scope>
    <source>
        <strain evidence="2">SL10</strain>
    </source>
</reference>